<dbReference type="AlphaFoldDB" id="A0A8H3ETV8"/>
<dbReference type="InterPro" id="IPR055100">
    <property type="entry name" value="GNAT_LYC1-like"/>
</dbReference>
<dbReference type="SUPFAM" id="SSF55729">
    <property type="entry name" value="Acyl-CoA N-acyltransferases (Nat)"/>
    <property type="match status" value="1"/>
</dbReference>
<dbReference type="EMBL" id="CAJPDR010000053">
    <property type="protein sequence ID" value="CAF9912192.1"/>
    <property type="molecule type" value="Genomic_DNA"/>
</dbReference>
<protein>
    <recommendedName>
        <fullName evidence="1">LYC1 C-terminal domain-containing protein</fullName>
    </recommendedName>
</protein>
<dbReference type="PANTHER" id="PTHR34815:SF2">
    <property type="entry name" value="N-ACETYLTRANSFERASE DOMAIN-CONTAINING PROTEIN"/>
    <property type="match status" value="1"/>
</dbReference>
<dbReference type="Pfam" id="PF22998">
    <property type="entry name" value="GNAT_LYC1-like"/>
    <property type="match status" value="1"/>
</dbReference>
<dbReference type="InterPro" id="IPR053013">
    <property type="entry name" value="LAT"/>
</dbReference>
<dbReference type="Proteomes" id="UP000664203">
    <property type="component" value="Unassembled WGS sequence"/>
</dbReference>
<keyword evidence="3" id="KW-1185">Reference proteome</keyword>
<proteinExistence type="predicted"/>
<sequence>MGSLGISLAALPDAQSPDLHLSHPTAGECQTVWELSSLAWTDALTLPQYLEESAYLTTVPLAKDGAMTNWILTDRNLPPDQRPILCSCETFRKRAFISGRDGNLTEKIIHGVASVFCDPILRLRGYGSRLMGELAEILRTFQAETTKPIGSVLYSDIGKKFYADLGWHPFPINTHIELDPSAVPKGSRATQLLSGDLQRLCEEDEAMIRKGLTSISSNGKTRMMLVPDLDHMLWHHKKEEFVCDKLFGKQPEIKGATVGQPGNRMWAIWTHRFYGDPESASSENTLYVLRLVIENKATASASDAEQGDSQVEQMRAILQTAQVEAAEWNLHRVMLWDPTPLVLKLVERTAIPHRRIDRDHEGIASLLWYGEGSGNEDTLEWLGNEKYGWC</sequence>
<dbReference type="Gene3D" id="3.40.630.30">
    <property type="match status" value="1"/>
</dbReference>
<dbReference type="PANTHER" id="PTHR34815">
    <property type="entry name" value="LYSINE ACETYLTRANSFERASE"/>
    <property type="match status" value="1"/>
</dbReference>
<name>A0A8H3ETV8_9LECA</name>
<feature type="domain" description="LYC1 C-terminal" evidence="1">
    <location>
        <begin position="175"/>
        <end position="390"/>
    </location>
</feature>
<evidence type="ECO:0000313" key="3">
    <source>
        <dbReference type="Proteomes" id="UP000664203"/>
    </source>
</evidence>
<comment type="caution">
    <text evidence="2">The sequence shown here is derived from an EMBL/GenBank/DDBJ whole genome shotgun (WGS) entry which is preliminary data.</text>
</comment>
<dbReference type="InterPro" id="IPR016181">
    <property type="entry name" value="Acyl_CoA_acyltransferase"/>
</dbReference>
<accession>A0A8H3ETV8</accession>
<reference evidence="2" key="1">
    <citation type="submission" date="2021-03" db="EMBL/GenBank/DDBJ databases">
        <authorList>
            <person name="Tagirdzhanova G."/>
        </authorList>
    </citation>
    <scope>NUCLEOTIDE SEQUENCE</scope>
</reference>
<gene>
    <name evidence="2" type="ORF">ALECFALPRED_007901</name>
</gene>
<organism evidence="2 3">
    <name type="scientific">Alectoria fallacina</name>
    <dbReference type="NCBI Taxonomy" id="1903189"/>
    <lineage>
        <taxon>Eukaryota</taxon>
        <taxon>Fungi</taxon>
        <taxon>Dikarya</taxon>
        <taxon>Ascomycota</taxon>
        <taxon>Pezizomycotina</taxon>
        <taxon>Lecanoromycetes</taxon>
        <taxon>OSLEUM clade</taxon>
        <taxon>Lecanoromycetidae</taxon>
        <taxon>Lecanorales</taxon>
        <taxon>Lecanorineae</taxon>
        <taxon>Parmeliaceae</taxon>
        <taxon>Alectoria</taxon>
    </lineage>
</organism>
<evidence type="ECO:0000259" key="1">
    <source>
        <dbReference type="Pfam" id="PF22998"/>
    </source>
</evidence>
<evidence type="ECO:0000313" key="2">
    <source>
        <dbReference type="EMBL" id="CAF9912192.1"/>
    </source>
</evidence>
<dbReference type="OrthoDB" id="2020070at2759"/>